<evidence type="ECO:0000313" key="6">
    <source>
        <dbReference type="EMBL" id="ESQ46098.1"/>
    </source>
</evidence>
<evidence type="ECO:0008006" key="8">
    <source>
        <dbReference type="Google" id="ProtNLM"/>
    </source>
</evidence>
<organism evidence="6 7">
    <name type="scientific">Eutrema salsugineum</name>
    <name type="common">Saltwater cress</name>
    <name type="synonym">Sisymbrium salsugineum</name>
    <dbReference type="NCBI Taxonomy" id="72664"/>
    <lineage>
        <taxon>Eukaryota</taxon>
        <taxon>Viridiplantae</taxon>
        <taxon>Streptophyta</taxon>
        <taxon>Embryophyta</taxon>
        <taxon>Tracheophyta</taxon>
        <taxon>Spermatophyta</taxon>
        <taxon>Magnoliopsida</taxon>
        <taxon>eudicotyledons</taxon>
        <taxon>Gunneridae</taxon>
        <taxon>Pentapetalae</taxon>
        <taxon>rosids</taxon>
        <taxon>malvids</taxon>
        <taxon>Brassicales</taxon>
        <taxon>Brassicaceae</taxon>
        <taxon>Eutremeae</taxon>
        <taxon>Eutrema</taxon>
    </lineage>
</organism>
<sequence>TNSDINKHCRMLIPKNQMLSVLRKMINVTKESLRNGIEVEVLDIVKNITYFFALRYTDTENYFLESRWSAIRQHLDLKAGKVIKLYWDYLNYKFIVLNFANGLISDY</sequence>
<keyword evidence="7" id="KW-1185">Reference proteome</keyword>
<comment type="subcellular location">
    <subcellularLocation>
        <location evidence="1">Nucleus</location>
    </subcellularLocation>
</comment>
<dbReference type="EMBL" id="KI517426">
    <property type="protein sequence ID" value="ESQ46098.1"/>
    <property type="molecule type" value="Genomic_DNA"/>
</dbReference>
<evidence type="ECO:0000256" key="1">
    <source>
        <dbReference type="ARBA" id="ARBA00004123"/>
    </source>
</evidence>
<dbReference type="Gene3D" id="2.40.330.10">
    <property type="entry name" value="DNA-binding pseudobarrel domain"/>
    <property type="match status" value="1"/>
</dbReference>
<evidence type="ECO:0000256" key="2">
    <source>
        <dbReference type="ARBA" id="ARBA00023015"/>
    </source>
</evidence>
<dbReference type="SUPFAM" id="SSF101936">
    <property type="entry name" value="DNA-binding pseudobarrel domain"/>
    <property type="match status" value="1"/>
</dbReference>
<dbReference type="GO" id="GO:0005634">
    <property type="term" value="C:nucleus"/>
    <property type="evidence" value="ECO:0007669"/>
    <property type="project" value="UniProtKB-SubCell"/>
</dbReference>
<keyword evidence="5" id="KW-0539">Nucleus</keyword>
<feature type="non-terminal residue" evidence="6">
    <location>
        <position position="1"/>
    </location>
</feature>
<dbReference type="CDD" id="cd10017">
    <property type="entry name" value="B3_DNA"/>
    <property type="match status" value="1"/>
</dbReference>
<evidence type="ECO:0000256" key="4">
    <source>
        <dbReference type="ARBA" id="ARBA00023163"/>
    </source>
</evidence>
<accession>V4M1M3</accession>
<keyword evidence="2" id="KW-0805">Transcription regulation</keyword>
<dbReference type="InterPro" id="IPR051442">
    <property type="entry name" value="B3_domain"/>
</dbReference>
<dbReference type="AlphaFoldDB" id="V4M1M3"/>
<dbReference type="Gramene" id="ESQ46098">
    <property type="protein sequence ID" value="ESQ46098"/>
    <property type="gene ID" value="EUTSA_v10000608mg"/>
</dbReference>
<dbReference type="InterPro" id="IPR003340">
    <property type="entry name" value="B3_DNA-bd"/>
</dbReference>
<keyword evidence="3" id="KW-0238">DNA-binding</keyword>
<gene>
    <name evidence="6" type="ORF">EUTSA_v10000608mg</name>
</gene>
<protein>
    <recommendedName>
        <fullName evidence="8">TF-B3 domain-containing protein</fullName>
    </recommendedName>
</protein>
<evidence type="ECO:0000256" key="5">
    <source>
        <dbReference type="ARBA" id="ARBA00023242"/>
    </source>
</evidence>
<name>V4M1M3_EUTSA</name>
<dbReference type="PANTHER" id="PTHR34269:SF15">
    <property type="entry name" value="TF-B3 DOMAIN-CONTAINING PROTEIN"/>
    <property type="match status" value="1"/>
</dbReference>
<dbReference type="KEGG" id="eus:EUTSA_v10000608mg"/>
<dbReference type="InterPro" id="IPR015300">
    <property type="entry name" value="DNA-bd_pseudobarrel_sf"/>
</dbReference>
<reference evidence="6 7" key="1">
    <citation type="journal article" date="2013" name="Front. Plant Sci.">
        <title>The Reference Genome of the Halophytic Plant Eutrema salsugineum.</title>
        <authorList>
            <person name="Yang R."/>
            <person name="Jarvis D.E."/>
            <person name="Chen H."/>
            <person name="Beilstein M.A."/>
            <person name="Grimwood J."/>
            <person name="Jenkins J."/>
            <person name="Shu S."/>
            <person name="Prochnik S."/>
            <person name="Xin M."/>
            <person name="Ma C."/>
            <person name="Schmutz J."/>
            <person name="Wing R.A."/>
            <person name="Mitchell-Olds T."/>
            <person name="Schumaker K.S."/>
            <person name="Wang X."/>
        </authorList>
    </citation>
    <scope>NUCLEOTIDE SEQUENCE [LARGE SCALE GENOMIC DNA]</scope>
</reference>
<dbReference type="Proteomes" id="UP000030689">
    <property type="component" value="Unassembled WGS sequence"/>
</dbReference>
<dbReference type="PANTHER" id="PTHR34269">
    <property type="entry name" value="TRANSCRIPTION FACTOR B3-DOMAIN FAMILY-RELATED"/>
    <property type="match status" value="1"/>
</dbReference>
<evidence type="ECO:0000313" key="7">
    <source>
        <dbReference type="Proteomes" id="UP000030689"/>
    </source>
</evidence>
<proteinExistence type="predicted"/>
<dbReference type="GO" id="GO:0003677">
    <property type="term" value="F:DNA binding"/>
    <property type="evidence" value="ECO:0007669"/>
    <property type="project" value="UniProtKB-KW"/>
</dbReference>
<keyword evidence="4" id="KW-0804">Transcription</keyword>
<evidence type="ECO:0000256" key="3">
    <source>
        <dbReference type="ARBA" id="ARBA00023125"/>
    </source>
</evidence>